<gene>
    <name evidence="1" type="ORF">FB472_1246</name>
</gene>
<name>A0A8H2PXV6_9MICO</name>
<organism evidence="1 2">
    <name type="scientific">Rhodoglobus vestalii</name>
    <dbReference type="NCBI Taxonomy" id="193384"/>
    <lineage>
        <taxon>Bacteria</taxon>
        <taxon>Bacillati</taxon>
        <taxon>Actinomycetota</taxon>
        <taxon>Actinomycetes</taxon>
        <taxon>Micrococcales</taxon>
        <taxon>Microbacteriaceae</taxon>
        <taxon>Rhodoglobus</taxon>
    </lineage>
</organism>
<dbReference type="EMBL" id="VFRA01000001">
    <property type="protein sequence ID" value="TQO19674.1"/>
    <property type="molecule type" value="Genomic_DNA"/>
</dbReference>
<dbReference type="AlphaFoldDB" id="A0A8H2PXV6"/>
<reference evidence="1 2" key="1">
    <citation type="submission" date="2019-06" db="EMBL/GenBank/DDBJ databases">
        <title>Sequencing the genomes of 1000 actinobacteria strains.</title>
        <authorList>
            <person name="Klenk H.-P."/>
        </authorList>
    </citation>
    <scope>NUCLEOTIDE SEQUENCE [LARGE SCALE GENOMIC DNA]</scope>
    <source>
        <strain evidence="1 2">DSM 21947</strain>
    </source>
</reference>
<comment type="caution">
    <text evidence="1">The sequence shown here is derived from an EMBL/GenBank/DDBJ whole genome shotgun (WGS) entry which is preliminary data.</text>
</comment>
<keyword evidence="2" id="KW-1185">Reference proteome</keyword>
<sequence>MATAIREKLDELYFFTPAETAELLELTVEDLLKMRAAGTGPRFVALTTRTVRYFTSSCRARSLLPEGKKRDKSEEGGSL</sequence>
<dbReference type="Proteomes" id="UP000316560">
    <property type="component" value="Unassembled WGS sequence"/>
</dbReference>
<proteinExistence type="predicted"/>
<protein>
    <submittedName>
        <fullName evidence="1">Uncharacterized protein</fullName>
    </submittedName>
</protein>
<evidence type="ECO:0000313" key="2">
    <source>
        <dbReference type="Proteomes" id="UP000316560"/>
    </source>
</evidence>
<accession>A0A8H2PXV6</accession>
<evidence type="ECO:0000313" key="1">
    <source>
        <dbReference type="EMBL" id="TQO19674.1"/>
    </source>
</evidence>